<protein>
    <submittedName>
        <fullName evidence="1">Uncharacterized protein</fullName>
    </submittedName>
</protein>
<organism evidence="1 2">
    <name type="scientific">Phytophthora fragariae</name>
    <dbReference type="NCBI Taxonomy" id="53985"/>
    <lineage>
        <taxon>Eukaryota</taxon>
        <taxon>Sar</taxon>
        <taxon>Stramenopiles</taxon>
        <taxon>Oomycota</taxon>
        <taxon>Peronosporomycetes</taxon>
        <taxon>Peronosporales</taxon>
        <taxon>Peronosporaceae</taxon>
        <taxon>Phytophthora</taxon>
    </lineage>
</organism>
<name>A0A6G0RFV0_9STRA</name>
<evidence type="ECO:0000313" key="1">
    <source>
        <dbReference type="EMBL" id="KAE9332616.1"/>
    </source>
</evidence>
<gene>
    <name evidence="1" type="ORF">PF008_g14865</name>
</gene>
<comment type="caution">
    <text evidence="1">The sequence shown here is derived from an EMBL/GenBank/DDBJ whole genome shotgun (WGS) entry which is preliminary data.</text>
</comment>
<dbReference type="AlphaFoldDB" id="A0A6G0RFV0"/>
<dbReference type="EMBL" id="QXFY01000939">
    <property type="protein sequence ID" value="KAE9332616.1"/>
    <property type="molecule type" value="Genomic_DNA"/>
</dbReference>
<proteinExistence type="predicted"/>
<evidence type="ECO:0000313" key="2">
    <source>
        <dbReference type="Proteomes" id="UP000486351"/>
    </source>
</evidence>
<sequence length="181" mass="20253">MVSAVEETWVVSRRYSAAQLRTFVTLEREPYRDVQGAFRGGAVPFRLNEMTLLEARPDNVTTLMTIDELVGGYADSTDEEYDFRHRDDNTPNGALANTNWTINKVLITNIQQYPPQGNTTSNVGAAIDYVLARLYSFIRCFLLFVFVGAPTNIVAVQATTAARRKSCHAGLVLQMAILLDW</sequence>
<reference evidence="1 2" key="1">
    <citation type="submission" date="2018-09" db="EMBL/GenBank/DDBJ databases">
        <title>Genomic investigation of the strawberry pathogen Phytophthora fragariae indicates pathogenicity is determined by transcriptional variation in three key races.</title>
        <authorList>
            <person name="Adams T.M."/>
            <person name="Armitage A.D."/>
            <person name="Sobczyk M.K."/>
            <person name="Bates H.J."/>
            <person name="Dunwell J.M."/>
            <person name="Nellist C.F."/>
            <person name="Harrison R.J."/>
        </authorList>
    </citation>
    <scope>NUCLEOTIDE SEQUENCE [LARGE SCALE GENOMIC DNA]</scope>
    <source>
        <strain evidence="1 2">NOV-77</strain>
    </source>
</reference>
<dbReference type="Proteomes" id="UP000486351">
    <property type="component" value="Unassembled WGS sequence"/>
</dbReference>
<accession>A0A6G0RFV0</accession>